<dbReference type="EMBL" id="QXDL01000016">
    <property type="protein sequence ID" value="RIH90076.1"/>
    <property type="molecule type" value="Genomic_DNA"/>
</dbReference>
<comment type="caution">
    <text evidence="2">The sequence shown here is derived from an EMBL/GenBank/DDBJ whole genome shotgun (WGS) entry which is preliminary data.</text>
</comment>
<evidence type="ECO:0000256" key="1">
    <source>
        <dbReference type="SAM" id="SignalP"/>
    </source>
</evidence>
<name>A0A399F324_9DEIN</name>
<evidence type="ECO:0008006" key="4">
    <source>
        <dbReference type="Google" id="ProtNLM"/>
    </source>
</evidence>
<evidence type="ECO:0000313" key="3">
    <source>
        <dbReference type="Proteomes" id="UP000265715"/>
    </source>
</evidence>
<keyword evidence="3" id="KW-1185">Reference proteome</keyword>
<organism evidence="2 3">
    <name type="scientific">Calidithermus terrae</name>
    <dbReference type="NCBI Taxonomy" id="1408545"/>
    <lineage>
        <taxon>Bacteria</taxon>
        <taxon>Thermotogati</taxon>
        <taxon>Deinococcota</taxon>
        <taxon>Deinococci</taxon>
        <taxon>Thermales</taxon>
        <taxon>Thermaceae</taxon>
        <taxon>Calidithermus</taxon>
    </lineage>
</organism>
<dbReference type="PROSITE" id="PS51257">
    <property type="entry name" value="PROKAR_LIPOPROTEIN"/>
    <property type="match status" value="1"/>
</dbReference>
<feature type="signal peptide" evidence="1">
    <location>
        <begin position="1"/>
        <end position="22"/>
    </location>
</feature>
<sequence length="164" mass="17373">MKTIAAMLLGATMLLVSGCNNYGGINVLVPRVVVGASDFQYDGVALSGTLSFYSKAGSPSSVVSYVIEFSNGQTVELTTPRLFPGCAVDVTNDFERENKLCRKVDTKKDYGLHNAILVDGLETDVNIAISAPGITSAVLRSIEAYGDNGSNWGGELNLVLFKAN</sequence>
<dbReference type="Proteomes" id="UP000265715">
    <property type="component" value="Unassembled WGS sequence"/>
</dbReference>
<protein>
    <recommendedName>
        <fullName evidence="4">Lipoprotein</fullName>
    </recommendedName>
</protein>
<reference evidence="2 3" key="1">
    <citation type="submission" date="2018-08" db="EMBL/GenBank/DDBJ databases">
        <title>Meiothermus terrae DSM 26712 genome sequencing project.</title>
        <authorList>
            <person name="Da Costa M.S."/>
            <person name="Albuquerque L."/>
            <person name="Raposo P."/>
            <person name="Froufe H.J.C."/>
            <person name="Barroso C.S."/>
            <person name="Egas C."/>
        </authorList>
    </citation>
    <scope>NUCLEOTIDE SEQUENCE [LARGE SCALE GENOMIC DNA]</scope>
    <source>
        <strain evidence="2 3">DSM 26712</strain>
    </source>
</reference>
<keyword evidence="1" id="KW-0732">Signal</keyword>
<dbReference type="AlphaFoldDB" id="A0A399F324"/>
<accession>A0A399F324</accession>
<feature type="chain" id="PRO_5017201527" description="Lipoprotein" evidence="1">
    <location>
        <begin position="23"/>
        <end position="164"/>
    </location>
</feature>
<evidence type="ECO:0000313" key="2">
    <source>
        <dbReference type="EMBL" id="RIH90076.1"/>
    </source>
</evidence>
<gene>
    <name evidence="2" type="ORF">Mterra_00693</name>
</gene>
<proteinExistence type="predicted"/>